<comment type="caution">
    <text evidence="1">The sequence shown here is derived from an EMBL/GenBank/DDBJ whole genome shotgun (WGS) entry which is preliminary data.</text>
</comment>
<dbReference type="AlphaFoldDB" id="A0A840A902"/>
<proteinExistence type="predicted"/>
<accession>A0A840A902</accession>
<keyword evidence="2" id="KW-1185">Reference proteome</keyword>
<dbReference type="RefSeq" id="WP_184381633.1">
    <property type="nucleotide sequence ID" value="NZ_JACIDJ010000001.1"/>
</dbReference>
<dbReference type="Proteomes" id="UP000553193">
    <property type="component" value="Unassembled WGS sequence"/>
</dbReference>
<name>A0A840A902_9PROT</name>
<dbReference type="EMBL" id="JACIDJ010000001">
    <property type="protein sequence ID" value="MBB3896665.1"/>
    <property type="molecule type" value="Genomic_DNA"/>
</dbReference>
<evidence type="ECO:0000313" key="1">
    <source>
        <dbReference type="EMBL" id="MBB3896665.1"/>
    </source>
</evidence>
<gene>
    <name evidence="1" type="ORF">GGQ83_000091</name>
</gene>
<protein>
    <submittedName>
        <fullName evidence="1">Uncharacterized protein</fullName>
    </submittedName>
</protein>
<reference evidence="1 2" key="1">
    <citation type="submission" date="2020-08" db="EMBL/GenBank/DDBJ databases">
        <title>Genomic Encyclopedia of Type Strains, Phase IV (KMG-IV): sequencing the most valuable type-strain genomes for metagenomic binning, comparative biology and taxonomic classification.</title>
        <authorList>
            <person name="Goeker M."/>
        </authorList>
    </citation>
    <scope>NUCLEOTIDE SEQUENCE [LARGE SCALE GENOMIC DNA]</scope>
    <source>
        <strain evidence="1 2">DSM 19979</strain>
    </source>
</reference>
<organism evidence="1 2">
    <name type="scientific">Roseococcus suduntuyensis</name>
    <dbReference type="NCBI Taxonomy" id="455361"/>
    <lineage>
        <taxon>Bacteria</taxon>
        <taxon>Pseudomonadati</taxon>
        <taxon>Pseudomonadota</taxon>
        <taxon>Alphaproteobacteria</taxon>
        <taxon>Acetobacterales</taxon>
        <taxon>Roseomonadaceae</taxon>
        <taxon>Roseococcus</taxon>
    </lineage>
</organism>
<sequence length="80" mass="8555">MPALDPEIRLAALEAVVARLLLTQARQHPDPAGMLDQFAGEMRRHADMQDDAGLDGLALGAALLQLVTLAKERLIAEGGR</sequence>
<evidence type="ECO:0000313" key="2">
    <source>
        <dbReference type="Proteomes" id="UP000553193"/>
    </source>
</evidence>